<dbReference type="Proteomes" id="UP000002282">
    <property type="component" value="Chromosome X"/>
</dbReference>
<dbReference type="GO" id="GO:0061665">
    <property type="term" value="F:SUMO ligase activity"/>
    <property type="evidence" value="ECO:0007669"/>
    <property type="project" value="TreeGrafter"/>
</dbReference>
<name>B4PWP5_DROYA</name>
<evidence type="ECO:0000256" key="1">
    <source>
        <dbReference type="ARBA" id="ARBA00004123"/>
    </source>
</evidence>
<dbReference type="GO" id="GO:0016925">
    <property type="term" value="P:protein sumoylation"/>
    <property type="evidence" value="ECO:0007669"/>
    <property type="project" value="UniProtKB-UniPathway"/>
</dbReference>
<evidence type="ECO:0000313" key="18">
    <source>
        <dbReference type="Proteomes" id="UP000002282"/>
    </source>
</evidence>
<dbReference type="HOGENOM" id="CLU_106881_0_0_1"/>
<dbReference type="CDD" id="cd16651">
    <property type="entry name" value="SPL-RING_NSE2"/>
    <property type="match status" value="1"/>
</dbReference>
<dbReference type="PANTHER" id="PTHR21330:SF1">
    <property type="entry name" value="E3 SUMO-PROTEIN LIGASE NSE2"/>
    <property type="match status" value="1"/>
</dbReference>
<comment type="subcellular location">
    <subcellularLocation>
        <location evidence="1">Nucleus</location>
    </subcellularLocation>
</comment>
<dbReference type="AlphaFoldDB" id="B4PWP5"/>
<keyword evidence="7 13" id="KW-0863">Zinc-finger</keyword>
<dbReference type="EMBL" id="CM000162">
    <property type="protein sequence ID" value="EDX01791.1"/>
    <property type="molecule type" value="Genomic_DNA"/>
</dbReference>
<comment type="pathway">
    <text evidence="2">Protein modification; protein sumoylation.</text>
</comment>
<evidence type="ECO:0000256" key="4">
    <source>
        <dbReference type="ARBA" id="ARBA00020923"/>
    </source>
</evidence>
<dbReference type="InterPro" id="IPR026846">
    <property type="entry name" value="Nse2(Mms21)"/>
</dbReference>
<feature type="coiled-coil region" evidence="14">
    <location>
        <begin position="55"/>
        <end position="85"/>
    </location>
</feature>
<evidence type="ECO:0000313" key="17">
    <source>
        <dbReference type="EMBL" id="EDX01791.1"/>
    </source>
</evidence>
<dbReference type="GO" id="GO:0005634">
    <property type="term" value="C:nucleus"/>
    <property type="evidence" value="ECO:0007669"/>
    <property type="project" value="UniProtKB-SubCell"/>
</dbReference>
<evidence type="ECO:0000256" key="6">
    <source>
        <dbReference type="ARBA" id="ARBA00022723"/>
    </source>
</evidence>
<reference evidence="17 18" key="2">
    <citation type="journal article" date="2007" name="PLoS Biol.">
        <title>Principles of genome evolution in the Drosophila melanogaster species group.</title>
        <authorList>
            <person name="Ranz J.M."/>
            <person name="Maurin D."/>
            <person name="Chan Y.S."/>
            <person name="von Grotthuss M."/>
            <person name="Hillier L.W."/>
            <person name="Roote J."/>
            <person name="Ashburner M."/>
            <person name="Bergman C.M."/>
        </authorList>
    </citation>
    <scope>NUCLEOTIDE SEQUENCE [LARGE SCALE GENOMIC DNA]</scope>
    <source>
        <strain evidence="18">Tai18E2 / Tucson 14021-0261.01</strain>
    </source>
</reference>
<evidence type="ECO:0000256" key="15">
    <source>
        <dbReference type="SAM" id="MobiDB-lite"/>
    </source>
</evidence>
<evidence type="ECO:0000256" key="13">
    <source>
        <dbReference type="PROSITE-ProRule" id="PRU00452"/>
    </source>
</evidence>
<evidence type="ECO:0000256" key="11">
    <source>
        <dbReference type="ARBA" id="ARBA00031731"/>
    </source>
</evidence>
<evidence type="ECO:0000256" key="5">
    <source>
        <dbReference type="ARBA" id="ARBA00022679"/>
    </source>
</evidence>
<feature type="region of interest" description="Disordered" evidence="15">
    <location>
        <begin position="219"/>
        <end position="238"/>
    </location>
</feature>
<feature type="compositionally biased region" description="Acidic residues" evidence="15">
    <location>
        <begin position="224"/>
        <end position="238"/>
    </location>
</feature>
<protein>
    <recommendedName>
        <fullName evidence="4">E3 SUMO-protein ligase NSE2</fullName>
    </recommendedName>
    <alternativeName>
        <fullName evidence="11">E3 SUMO-protein transferase NSE2</fullName>
    </alternativeName>
    <alternativeName>
        <fullName evidence="12">Non-structural maintenance of chromosomes element 2 homolog</fullName>
    </alternativeName>
</protein>
<keyword evidence="9" id="KW-0862">Zinc</keyword>
<dbReference type="GO" id="GO:0030915">
    <property type="term" value="C:Smc5-Smc6 complex"/>
    <property type="evidence" value="ECO:0007669"/>
    <property type="project" value="InterPro"/>
</dbReference>
<dbReference type="Gene3D" id="3.30.40.10">
    <property type="entry name" value="Zinc/RING finger domain, C3HC4 (zinc finger)"/>
    <property type="match status" value="1"/>
</dbReference>
<keyword evidence="6" id="KW-0479">Metal-binding</keyword>
<dbReference type="GeneID" id="6524843"/>
<dbReference type="InterPro" id="IPR013083">
    <property type="entry name" value="Znf_RING/FYVE/PHD"/>
</dbReference>
<dbReference type="OMA" id="FSLHDPW"/>
<keyword evidence="10" id="KW-0539">Nucleus</keyword>
<dbReference type="InterPro" id="IPR004181">
    <property type="entry name" value="Znf_MIZ"/>
</dbReference>
<dbReference type="PANTHER" id="PTHR21330">
    <property type="entry name" value="E3 SUMO-PROTEIN LIGASE NSE2"/>
    <property type="match status" value="1"/>
</dbReference>
<keyword evidence="8" id="KW-0833">Ubl conjugation pathway</keyword>
<evidence type="ECO:0000256" key="14">
    <source>
        <dbReference type="SAM" id="Coils"/>
    </source>
</evidence>
<reference evidence="17 18" key="1">
    <citation type="journal article" date="2007" name="Nature">
        <title>Evolution of genes and genomes on the Drosophila phylogeny.</title>
        <authorList>
            <consortium name="Drosophila 12 Genomes Consortium"/>
            <person name="Clark A.G."/>
            <person name="Eisen M.B."/>
            <person name="Smith D.R."/>
            <person name="Bergman C.M."/>
            <person name="Oliver B."/>
            <person name="Markow T.A."/>
            <person name="Kaufman T.C."/>
            <person name="Kellis M."/>
            <person name="Gelbart W."/>
            <person name="Iyer V.N."/>
            <person name="Pollard D.A."/>
            <person name="Sackton T.B."/>
            <person name="Larracuente A.M."/>
            <person name="Singh N.D."/>
            <person name="Abad J.P."/>
            <person name="Abt D.N."/>
            <person name="Adryan B."/>
            <person name="Aguade M."/>
            <person name="Akashi H."/>
            <person name="Anderson W.W."/>
            <person name="Aquadro C.F."/>
            <person name="Ardell D.H."/>
            <person name="Arguello R."/>
            <person name="Artieri C.G."/>
            <person name="Barbash D.A."/>
            <person name="Barker D."/>
            <person name="Barsanti P."/>
            <person name="Batterham P."/>
            <person name="Batzoglou S."/>
            <person name="Begun D."/>
            <person name="Bhutkar A."/>
            <person name="Blanco E."/>
            <person name="Bosak S.A."/>
            <person name="Bradley R.K."/>
            <person name="Brand A.D."/>
            <person name="Brent M.R."/>
            <person name="Brooks A.N."/>
            <person name="Brown R.H."/>
            <person name="Butlin R.K."/>
            <person name="Caggese C."/>
            <person name="Calvi B.R."/>
            <person name="Bernardo de Carvalho A."/>
            <person name="Caspi A."/>
            <person name="Castrezana S."/>
            <person name="Celniker S.E."/>
            <person name="Chang J.L."/>
            <person name="Chapple C."/>
            <person name="Chatterji S."/>
            <person name="Chinwalla A."/>
            <person name="Civetta A."/>
            <person name="Clifton S.W."/>
            <person name="Comeron J.M."/>
            <person name="Costello J.C."/>
            <person name="Coyne J.A."/>
            <person name="Daub J."/>
            <person name="David R.G."/>
            <person name="Delcher A.L."/>
            <person name="Delehaunty K."/>
            <person name="Do C.B."/>
            <person name="Ebling H."/>
            <person name="Edwards K."/>
            <person name="Eickbush T."/>
            <person name="Evans J.D."/>
            <person name="Filipski A."/>
            <person name="Findeiss S."/>
            <person name="Freyhult E."/>
            <person name="Fulton L."/>
            <person name="Fulton R."/>
            <person name="Garcia A.C."/>
            <person name="Gardiner A."/>
            <person name="Garfield D.A."/>
            <person name="Garvin B.E."/>
            <person name="Gibson G."/>
            <person name="Gilbert D."/>
            <person name="Gnerre S."/>
            <person name="Godfrey J."/>
            <person name="Good R."/>
            <person name="Gotea V."/>
            <person name="Gravely B."/>
            <person name="Greenberg A.J."/>
            <person name="Griffiths-Jones S."/>
            <person name="Gross S."/>
            <person name="Guigo R."/>
            <person name="Gustafson E.A."/>
            <person name="Haerty W."/>
            <person name="Hahn M.W."/>
            <person name="Halligan D.L."/>
            <person name="Halpern A.L."/>
            <person name="Halter G.M."/>
            <person name="Han M.V."/>
            <person name="Heger A."/>
            <person name="Hillier L."/>
            <person name="Hinrichs A.S."/>
            <person name="Holmes I."/>
            <person name="Hoskins R.A."/>
            <person name="Hubisz M.J."/>
            <person name="Hultmark D."/>
            <person name="Huntley M.A."/>
            <person name="Jaffe D.B."/>
            <person name="Jagadeeshan S."/>
            <person name="Jeck W.R."/>
            <person name="Johnson J."/>
            <person name="Jones C.D."/>
            <person name="Jordan W.C."/>
            <person name="Karpen G.H."/>
            <person name="Kataoka E."/>
            <person name="Keightley P.D."/>
            <person name="Kheradpour P."/>
            <person name="Kirkness E.F."/>
            <person name="Koerich L.B."/>
            <person name="Kristiansen K."/>
            <person name="Kudrna D."/>
            <person name="Kulathinal R.J."/>
            <person name="Kumar S."/>
            <person name="Kwok R."/>
            <person name="Lander E."/>
            <person name="Langley C.H."/>
            <person name="Lapoint R."/>
            <person name="Lazzaro B.P."/>
            <person name="Lee S.J."/>
            <person name="Levesque L."/>
            <person name="Li R."/>
            <person name="Lin C.F."/>
            <person name="Lin M.F."/>
            <person name="Lindblad-Toh K."/>
            <person name="Llopart A."/>
            <person name="Long M."/>
            <person name="Low L."/>
            <person name="Lozovsky E."/>
            <person name="Lu J."/>
            <person name="Luo M."/>
            <person name="Machado C.A."/>
            <person name="Makalowski W."/>
            <person name="Marzo M."/>
            <person name="Matsuda M."/>
            <person name="Matzkin L."/>
            <person name="McAllister B."/>
            <person name="McBride C.S."/>
            <person name="McKernan B."/>
            <person name="McKernan K."/>
            <person name="Mendez-Lago M."/>
            <person name="Minx P."/>
            <person name="Mollenhauer M.U."/>
            <person name="Montooth K."/>
            <person name="Mount S.M."/>
            <person name="Mu X."/>
            <person name="Myers E."/>
            <person name="Negre B."/>
            <person name="Newfeld S."/>
            <person name="Nielsen R."/>
            <person name="Noor M.A."/>
            <person name="O'Grady P."/>
            <person name="Pachter L."/>
            <person name="Papaceit M."/>
            <person name="Parisi M.J."/>
            <person name="Parisi M."/>
            <person name="Parts L."/>
            <person name="Pedersen J.S."/>
            <person name="Pesole G."/>
            <person name="Phillippy A.M."/>
            <person name="Ponting C.P."/>
            <person name="Pop M."/>
            <person name="Porcelli D."/>
            <person name="Powell J.R."/>
            <person name="Prohaska S."/>
            <person name="Pruitt K."/>
            <person name="Puig M."/>
            <person name="Quesneville H."/>
            <person name="Ram K.R."/>
            <person name="Rand D."/>
            <person name="Rasmussen M.D."/>
            <person name="Reed L.K."/>
            <person name="Reenan R."/>
            <person name="Reily A."/>
            <person name="Remington K.A."/>
            <person name="Rieger T.T."/>
            <person name="Ritchie M.G."/>
            <person name="Robin C."/>
            <person name="Rogers Y.H."/>
            <person name="Rohde C."/>
            <person name="Rozas J."/>
            <person name="Rubenfield M.J."/>
            <person name="Ruiz A."/>
            <person name="Russo S."/>
            <person name="Salzberg S.L."/>
            <person name="Sanchez-Gracia A."/>
            <person name="Saranga D.J."/>
            <person name="Sato H."/>
            <person name="Schaeffer S.W."/>
            <person name="Schatz M.C."/>
            <person name="Schlenke T."/>
            <person name="Schwartz R."/>
            <person name="Segarra C."/>
            <person name="Singh R.S."/>
            <person name="Sirot L."/>
            <person name="Sirota M."/>
            <person name="Sisneros N.B."/>
            <person name="Smith C.D."/>
            <person name="Smith T.F."/>
            <person name="Spieth J."/>
            <person name="Stage D.E."/>
            <person name="Stark A."/>
            <person name="Stephan W."/>
            <person name="Strausberg R.L."/>
            <person name="Strempel S."/>
            <person name="Sturgill D."/>
            <person name="Sutton G."/>
            <person name="Sutton G.G."/>
            <person name="Tao W."/>
            <person name="Teichmann S."/>
            <person name="Tobari Y.N."/>
            <person name="Tomimura Y."/>
            <person name="Tsolas J.M."/>
            <person name="Valente V.L."/>
            <person name="Venter E."/>
            <person name="Venter J.C."/>
            <person name="Vicario S."/>
            <person name="Vieira F.G."/>
            <person name="Vilella A.J."/>
            <person name="Villasante A."/>
            <person name="Walenz B."/>
            <person name="Wang J."/>
            <person name="Wasserman M."/>
            <person name="Watts T."/>
            <person name="Wilson D."/>
            <person name="Wilson R.K."/>
            <person name="Wing R.A."/>
            <person name="Wolfner M.F."/>
            <person name="Wong A."/>
            <person name="Wong G.K."/>
            <person name="Wu C.I."/>
            <person name="Wu G."/>
            <person name="Yamamoto D."/>
            <person name="Yang H.P."/>
            <person name="Yang S.P."/>
            <person name="Yorke J.A."/>
            <person name="Yoshida K."/>
            <person name="Zdobnov E."/>
            <person name="Zhang P."/>
            <person name="Zhang Y."/>
            <person name="Zimin A.V."/>
            <person name="Baldwin J."/>
            <person name="Abdouelleil A."/>
            <person name="Abdulkadir J."/>
            <person name="Abebe A."/>
            <person name="Abera B."/>
            <person name="Abreu J."/>
            <person name="Acer S.C."/>
            <person name="Aftuck L."/>
            <person name="Alexander A."/>
            <person name="An P."/>
            <person name="Anderson E."/>
            <person name="Anderson S."/>
            <person name="Arachi H."/>
            <person name="Azer M."/>
            <person name="Bachantsang P."/>
            <person name="Barry A."/>
            <person name="Bayul T."/>
            <person name="Berlin A."/>
            <person name="Bessette D."/>
            <person name="Bloom T."/>
            <person name="Blye J."/>
            <person name="Boguslavskiy L."/>
            <person name="Bonnet C."/>
            <person name="Boukhgalter B."/>
            <person name="Bourzgui I."/>
            <person name="Brown A."/>
            <person name="Cahill P."/>
            <person name="Channer S."/>
            <person name="Cheshatsang Y."/>
            <person name="Chuda L."/>
            <person name="Citroen M."/>
            <person name="Collymore A."/>
            <person name="Cooke P."/>
            <person name="Costello M."/>
            <person name="D'Aco K."/>
            <person name="Daza R."/>
            <person name="De Haan G."/>
            <person name="DeGray S."/>
            <person name="DeMaso C."/>
            <person name="Dhargay N."/>
            <person name="Dooley K."/>
            <person name="Dooley E."/>
            <person name="Doricent M."/>
            <person name="Dorje P."/>
            <person name="Dorjee K."/>
            <person name="Dupes A."/>
            <person name="Elong R."/>
            <person name="Falk J."/>
            <person name="Farina A."/>
            <person name="Faro S."/>
            <person name="Ferguson D."/>
            <person name="Fisher S."/>
            <person name="Foley C.D."/>
            <person name="Franke A."/>
            <person name="Friedrich D."/>
            <person name="Gadbois L."/>
            <person name="Gearin G."/>
            <person name="Gearin C.R."/>
            <person name="Giannoukos G."/>
            <person name="Goode T."/>
            <person name="Graham J."/>
            <person name="Grandbois E."/>
            <person name="Grewal S."/>
            <person name="Gyaltsen K."/>
            <person name="Hafez N."/>
            <person name="Hagos B."/>
            <person name="Hall J."/>
            <person name="Henson C."/>
            <person name="Hollinger A."/>
            <person name="Honan T."/>
            <person name="Huard M.D."/>
            <person name="Hughes L."/>
            <person name="Hurhula B."/>
            <person name="Husby M.E."/>
            <person name="Kamat A."/>
            <person name="Kanga B."/>
            <person name="Kashin S."/>
            <person name="Khazanovich D."/>
            <person name="Kisner P."/>
            <person name="Lance K."/>
            <person name="Lara M."/>
            <person name="Lee W."/>
            <person name="Lennon N."/>
            <person name="Letendre F."/>
            <person name="LeVine R."/>
            <person name="Lipovsky A."/>
            <person name="Liu X."/>
            <person name="Liu J."/>
            <person name="Liu S."/>
            <person name="Lokyitsang T."/>
            <person name="Lokyitsang Y."/>
            <person name="Lubonja R."/>
            <person name="Lui A."/>
            <person name="MacDonald P."/>
            <person name="Magnisalis V."/>
            <person name="Maru K."/>
            <person name="Matthews C."/>
            <person name="McCusker W."/>
            <person name="McDonough S."/>
            <person name="Mehta T."/>
            <person name="Meldrim J."/>
            <person name="Meneus L."/>
            <person name="Mihai O."/>
            <person name="Mihalev A."/>
            <person name="Mihova T."/>
            <person name="Mittelman R."/>
            <person name="Mlenga V."/>
            <person name="Montmayeur A."/>
            <person name="Mulrain L."/>
            <person name="Navidi A."/>
            <person name="Naylor J."/>
            <person name="Negash T."/>
            <person name="Nguyen T."/>
            <person name="Nguyen N."/>
            <person name="Nicol R."/>
            <person name="Norbu C."/>
            <person name="Norbu N."/>
            <person name="Novod N."/>
            <person name="O'Neill B."/>
            <person name="Osman S."/>
            <person name="Markiewicz E."/>
            <person name="Oyono O.L."/>
            <person name="Patti C."/>
            <person name="Phunkhang P."/>
            <person name="Pierre F."/>
            <person name="Priest M."/>
            <person name="Raghuraman S."/>
            <person name="Rege F."/>
            <person name="Reyes R."/>
            <person name="Rise C."/>
            <person name="Rogov P."/>
            <person name="Ross K."/>
            <person name="Ryan E."/>
            <person name="Settipalli S."/>
            <person name="Shea T."/>
            <person name="Sherpa N."/>
            <person name="Shi L."/>
            <person name="Shih D."/>
            <person name="Sparrow T."/>
            <person name="Spaulding J."/>
            <person name="Stalker J."/>
            <person name="Stange-Thomann N."/>
            <person name="Stavropoulos S."/>
            <person name="Stone C."/>
            <person name="Strader C."/>
            <person name="Tesfaye S."/>
            <person name="Thomson T."/>
            <person name="Thoulutsang Y."/>
            <person name="Thoulutsang D."/>
            <person name="Topham K."/>
            <person name="Topping I."/>
            <person name="Tsamla T."/>
            <person name="Vassiliev H."/>
            <person name="Vo A."/>
            <person name="Wangchuk T."/>
            <person name="Wangdi T."/>
            <person name="Weiand M."/>
            <person name="Wilkinson J."/>
            <person name="Wilson A."/>
            <person name="Yadav S."/>
            <person name="Young G."/>
            <person name="Yu Q."/>
            <person name="Zembek L."/>
            <person name="Zhong D."/>
            <person name="Zimmer A."/>
            <person name="Zwirko Z."/>
            <person name="Jaffe D.B."/>
            <person name="Alvarez P."/>
            <person name="Brockman W."/>
            <person name="Butler J."/>
            <person name="Chin C."/>
            <person name="Gnerre S."/>
            <person name="Grabherr M."/>
            <person name="Kleber M."/>
            <person name="Mauceli E."/>
            <person name="MacCallum I."/>
        </authorList>
    </citation>
    <scope>NUCLEOTIDE SEQUENCE [LARGE SCALE GENOMIC DNA]</scope>
    <source>
        <strain evidence="18">Tai18E2 / Tucson 14021-0261.01</strain>
    </source>
</reference>
<gene>
    <name evidence="17" type="primary">Dyak\cerv</name>
    <name evidence="17" type="synonym">cerv</name>
    <name evidence="17" type="synonym">Dyak\GE16038</name>
    <name evidence="17" type="synonym">dyak_GLEANR_17498</name>
    <name evidence="17" type="synonym">GE16038</name>
    <name evidence="17" type="ORF">Dyak_GE16038</name>
</gene>
<sequence length="238" mass="26977">MEFNQHVDSALTTFVDNTKFFREMVDVVSDFSDDGEIQKLLEESARLRVEHAENLIRLKSKHQSLNQAMQQAQNSSSTIEQFEDVWKERSEAVEQKRINVKNIAEFKNFKKTVKSAAAQLGAEVNGQANGTDQDEDLIIEGIEETGGEIFSLYDPWSKALMKNPVRNKVCGHIYDRDSVMLIIKDNIGILCPVLGCANKTYIQPAHLVEDANVRQKVQRRMAEEIEDGAASEEDEEQD</sequence>
<dbReference type="KEGG" id="dya:Dyak_GE16038"/>
<accession>B4PWP5</accession>
<organism evidence="17 18">
    <name type="scientific">Drosophila yakuba</name>
    <name type="common">Fruit fly</name>
    <dbReference type="NCBI Taxonomy" id="7245"/>
    <lineage>
        <taxon>Eukaryota</taxon>
        <taxon>Metazoa</taxon>
        <taxon>Ecdysozoa</taxon>
        <taxon>Arthropoda</taxon>
        <taxon>Hexapoda</taxon>
        <taxon>Insecta</taxon>
        <taxon>Pterygota</taxon>
        <taxon>Neoptera</taxon>
        <taxon>Endopterygota</taxon>
        <taxon>Diptera</taxon>
        <taxon>Brachycera</taxon>
        <taxon>Muscomorpha</taxon>
        <taxon>Ephydroidea</taxon>
        <taxon>Drosophilidae</taxon>
        <taxon>Drosophila</taxon>
        <taxon>Sophophora</taxon>
    </lineage>
</organism>
<dbReference type="OrthoDB" id="26899at2759"/>
<dbReference type="eggNOG" id="KOG2979">
    <property type="taxonomic scope" value="Eukaryota"/>
</dbReference>
<proteinExistence type="inferred from homology"/>
<evidence type="ECO:0000256" key="10">
    <source>
        <dbReference type="ARBA" id="ARBA00023242"/>
    </source>
</evidence>
<dbReference type="UniPathway" id="UPA00886"/>
<feature type="domain" description="SP-RING-type" evidence="16">
    <location>
        <begin position="133"/>
        <end position="238"/>
    </location>
</feature>
<evidence type="ECO:0000256" key="8">
    <source>
        <dbReference type="ARBA" id="ARBA00022786"/>
    </source>
</evidence>
<dbReference type="PhylomeDB" id="B4PWP5"/>
<dbReference type="GO" id="GO:0008270">
    <property type="term" value="F:zinc ion binding"/>
    <property type="evidence" value="ECO:0007669"/>
    <property type="project" value="UniProtKB-KW"/>
</dbReference>
<evidence type="ECO:0000256" key="7">
    <source>
        <dbReference type="ARBA" id="ARBA00022771"/>
    </source>
</evidence>
<keyword evidence="5" id="KW-0808">Transferase</keyword>
<comment type="similarity">
    <text evidence="3">Belongs to the NSE2 family.</text>
</comment>
<dbReference type="Pfam" id="PF11789">
    <property type="entry name" value="zf-Nse"/>
    <property type="match status" value="1"/>
</dbReference>
<evidence type="ECO:0000259" key="16">
    <source>
        <dbReference type="PROSITE" id="PS51044"/>
    </source>
</evidence>
<evidence type="ECO:0000256" key="3">
    <source>
        <dbReference type="ARBA" id="ARBA00008212"/>
    </source>
</evidence>
<dbReference type="GO" id="GO:0000724">
    <property type="term" value="P:double-strand break repair via homologous recombination"/>
    <property type="evidence" value="ECO:0007669"/>
    <property type="project" value="InterPro"/>
</dbReference>
<evidence type="ECO:0000256" key="12">
    <source>
        <dbReference type="ARBA" id="ARBA00032533"/>
    </source>
</evidence>
<keyword evidence="14" id="KW-0175">Coiled coil</keyword>
<evidence type="ECO:0000256" key="9">
    <source>
        <dbReference type="ARBA" id="ARBA00022833"/>
    </source>
</evidence>
<dbReference type="PROSITE" id="PS51044">
    <property type="entry name" value="ZF_SP_RING"/>
    <property type="match status" value="1"/>
</dbReference>
<evidence type="ECO:0000256" key="2">
    <source>
        <dbReference type="ARBA" id="ARBA00004718"/>
    </source>
</evidence>
<keyword evidence="18" id="KW-1185">Reference proteome</keyword>